<gene>
    <name evidence="2" type="ORF">IM676_10375</name>
</gene>
<dbReference type="Proteomes" id="UP000593846">
    <property type="component" value="Chromosome"/>
</dbReference>
<dbReference type="InterPro" id="IPR044924">
    <property type="entry name" value="HAD-SF_hydro_IA_REG-2-like_cap"/>
</dbReference>
<keyword evidence="3" id="KW-1185">Reference proteome</keyword>
<reference evidence="3" key="1">
    <citation type="submission" date="2020-10" db="EMBL/GenBank/DDBJ databases">
        <title>Genome-based taxonomic classification of the species Anabaenopsis elenkinii.</title>
        <authorList>
            <person name="Delbaje E."/>
            <person name="Andreote A.P.D."/>
            <person name="Pellegrinetti T.A."/>
            <person name="Cruz R.B."/>
            <person name="Branco L.H.Z."/>
            <person name="Fiore M.F."/>
        </authorList>
    </citation>
    <scope>NUCLEOTIDE SEQUENCE [LARGE SCALE GENOMIC DNA]</scope>
    <source>
        <strain evidence="3">CCIBt3563</strain>
    </source>
</reference>
<dbReference type="InterPro" id="IPR011949">
    <property type="entry name" value="HAD-SF_hydro_IA_REG-2-like"/>
</dbReference>
<dbReference type="RefSeq" id="WP_200986854.1">
    <property type="nucleotide sequence ID" value="NZ_CP063311.1"/>
</dbReference>
<dbReference type="SUPFAM" id="SSF56784">
    <property type="entry name" value="HAD-like"/>
    <property type="match status" value="1"/>
</dbReference>
<dbReference type="NCBIfam" id="TIGR01549">
    <property type="entry name" value="HAD-SF-IA-v1"/>
    <property type="match status" value="1"/>
</dbReference>
<dbReference type="PANTHER" id="PTHR46191">
    <property type="match status" value="1"/>
</dbReference>
<dbReference type="GO" id="GO:0016787">
    <property type="term" value="F:hydrolase activity"/>
    <property type="evidence" value="ECO:0007669"/>
    <property type="project" value="UniProtKB-KW"/>
</dbReference>
<dbReference type="Gene3D" id="1.10.150.720">
    <property type="entry name" value="Haloacid dehalogenase-like hydrolase"/>
    <property type="match status" value="1"/>
</dbReference>
<evidence type="ECO:0000313" key="3">
    <source>
        <dbReference type="Proteomes" id="UP000593846"/>
    </source>
</evidence>
<dbReference type="PRINTS" id="PR00413">
    <property type="entry name" value="HADHALOGNASE"/>
</dbReference>
<dbReference type="SFLD" id="SFLDS00003">
    <property type="entry name" value="Haloacid_Dehalogenase"/>
    <property type="match status" value="1"/>
</dbReference>
<dbReference type="PANTHER" id="PTHR46191:SF2">
    <property type="entry name" value="HALOACID DEHALOGENASE-LIKE HYDROLASE DOMAIN-CONTAINING PROTEIN 3"/>
    <property type="match status" value="1"/>
</dbReference>
<dbReference type="EMBL" id="CP063311">
    <property type="protein sequence ID" value="QOV21197.1"/>
    <property type="molecule type" value="Genomic_DNA"/>
</dbReference>
<evidence type="ECO:0000313" key="2">
    <source>
        <dbReference type="EMBL" id="QOV21197.1"/>
    </source>
</evidence>
<dbReference type="KEGG" id="aee:IM676_10375"/>
<dbReference type="CDD" id="cd16415">
    <property type="entry name" value="HAD_dREG-2_like"/>
    <property type="match status" value="1"/>
</dbReference>
<protein>
    <submittedName>
        <fullName evidence="2">HAD family hydrolase</fullName>
    </submittedName>
</protein>
<name>A0A7U3NLK4_9CYAN</name>
<dbReference type="Gene3D" id="3.40.50.1000">
    <property type="entry name" value="HAD superfamily/HAD-like"/>
    <property type="match status" value="1"/>
</dbReference>
<proteinExistence type="predicted"/>
<feature type="compositionally biased region" description="Acidic residues" evidence="1">
    <location>
        <begin position="228"/>
        <end position="237"/>
    </location>
</feature>
<organism evidence="2 3">
    <name type="scientific">Anabaenopsis elenkinii CCIBt3563</name>
    <dbReference type="NCBI Taxonomy" id="2779889"/>
    <lineage>
        <taxon>Bacteria</taxon>
        <taxon>Bacillati</taxon>
        <taxon>Cyanobacteriota</taxon>
        <taxon>Cyanophyceae</taxon>
        <taxon>Nostocales</taxon>
        <taxon>Nodulariaceae</taxon>
        <taxon>Anabaenopsis</taxon>
    </lineage>
</organism>
<dbReference type="Pfam" id="PF00702">
    <property type="entry name" value="Hydrolase"/>
    <property type="match status" value="1"/>
</dbReference>
<evidence type="ECO:0000256" key="1">
    <source>
        <dbReference type="SAM" id="MobiDB-lite"/>
    </source>
</evidence>
<dbReference type="AlphaFoldDB" id="A0A7U3NLK4"/>
<dbReference type="InterPro" id="IPR006439">
    <property type="entry name" value="HAD-SF_hydro_IA"/>
</dbReference>
<dbReference type="SFLD" id="SFLDG01129">
    <property type="entry name" value="C1.5:_HAD__Beta-PGM__Phosphata"/>
    <property type="match status" value="1"/>
</dbReference>
<dbReference type="NCBIfam" id="TIGR02252">
    <property type="entry name" value="DREG-2"/>
    <property type="match status" value="1"/>
</dbReference>
<sequence>MERPKVIFLDAVGTLFGVKGSVGEIYSQIAQEFEVEVSPEALNTAFKQSFAASPPPIFPDGQDDLSQHEFDWWQKIVYNTFESAGVISEFADFSAFFGELYIHFGTGEPWLVYPDVLSSLNKWQEQGIQLGVISNFDSRIYSVLQSLELSSYFTSITISTQAGFAKPDPKIFAMALAKHHCPPGAAWHIGDSVKEDYQGAKAAGLRGIWINREQAAKPEPEEASPSPDPEEEETLSQ</sequence>
<feature type="region of interest" description="Disordered" evidence="1">
    <location>
        <begin position="211"/>
        <end position="237"/>
    </location>
</feature>
<dbReference type="InterPro" id="IPR051828">
    <property type="entry name" value="HAD-like_hydrolase_domain"/>
</dbReference>
<keyword evidence="2" id="KW-0378">Hydrolase</keyword>
<dbReference type="InterPro" id="IPR036412">
    <property type="entry name" value="HAD-like_sf"/>
</dbReference>
<dbReference type="InterPro" id="IPR023214">
    <property type="entry name" value="HAD_sf"/>
</dbReference>
<accession>A0A7U3NLK4</accession>